<dbReference type="GO" id="GO:0003677">
    <property type="term" value="F:DNA binding"/>
    <property type="evidence" value="ECO:0007669"/>
    <property type="project" value="UniProtKB-KW"/>
</dbReference>
<dbReference type="InterPro" id="IPR058532">
    <property type="entry name" value="YjbR/MT2646/Rv2570-like"/>
</dbReference>
<dbReference type="SUPFAM" id="SSF142906">
    <property type="entry name" value="YjbR-like"/>
    <property type="match status" value="1"/>
</dbReference>
<reference evidence="2 3" key="1">
    <citation type="submission" date="2019-06" db="EMBL/GenBank/DDBJ databases">
        <authorList>
            <person name="Livingstone P."/>
            <person name="Whitworth D."/>
        </authorList>
    </citation>
    <scope>NUCLEOTIDE SEQUENCE [LARGE SCALE GENOMIC DNA]</scope>
    <source>
        <strain evidence="2 3">AM401</strain>
    </source>
</reference>
<name>A0A540X514_9BACT</name>
<evidence type="ECO:0000313" key="3">
    <source>
        <dbReference type="Proteomes" id="UP000315369"/>
    </source>
</evidence>
<dbReference type="Gene3D" id="3.90.1150.30">
    <property type="match status" value="1"/>
</dbReference>
<accession>A0A540X514</accession>
<protein>
    <submittedName>
        <fullName evidence="2">MmcQ/YjbR family DNA-binding protein</fullName>
    </submittedName>
</protein>
<dbReference type="InterPro" id="IPR038056">
    <property type="entry name" value="YjbR-like_sf"/>
</dbReference>
<dbReference type="OrthoDB" id="8479417at2"/>
<proteinExistence type="predicted"/>
<feature type="compositionally biased region" description="Low complexity" evidence="1">
    <location>
        <begin position="191"/>
        <end position="200"/>
    </location>
</feature>
<dbReference type="Proteomes" id="UP000315369">
    <property type="component" value="Unassembled WGS sequence"/>
</dbReference>
<evidence type="ECO:0000256" key="1">
    <source>
        <dbReference type="SAM" id="MobiDB-lite"/>
    </source>
</evidence>
<keyword evidence="2" id="KW-0238">DNA-binding</keyword>
<evidence type="ECO:0000313" key="2">
    <source>
        <dbReference type="EMBL" id="TQF16330.1"/>
    </source>
</evidence>
<dbReference type="AlphaFoldDB" id="A0A540X514"/>
<dbReference type="Pfam" id="PF04237">
    <property type="entry name" value="YjbR"/>
    <property type="match status" value="1"/>
</dbReference>
<organism evidence="2 3">
    <name type="scientific">Myxococcus llanfairpwllgwyngyllgogerychwyrndrobwllllantysiliogogogochensis</name>
    <dbReference type="NCBI Taxonomy" id="2590453"/>
    <lineage>
        <taxon>Bacteria</taxon>
        <taxon>Pseudomonadati</taxon>
        <taxon>Myxococcota</taxon>
        <taxon>Myxococcia</taxon>
        <taxon>Myxococcales</taxon>
        <taxon>Cystobacterineae</taxon>
        <taxon>Myxococcaceae</taxon>
        <taxon>Myxococcus</taxon>
    </lineage>
</organism>
<sequence length="200" mass="21271">MSKSSASSSDAALRAVEVRLREVMLAFPHVTEEFPWGHRTAKVRGKMFAVLVLDEQGLTVTTKLPQSHEAALMLPFAEPTGYGLGKSGWVTARFAPGEVAPVELLSLWVHESFRAVAPKAVLDAVDGGKPPRSSQVKKSTPARKKAVSVGKKPTSVAKKVAPAAKKSTPAARKTVAKKAAPGVKKPRTARRATASRSKQS</sequence>
<gene>
    <name evidence="2" type="ORF">FJV41_08780</name>
</gene>
<keyword evidence="3" id="KW-1185">Reference proteome</keyword>
<dbReference type="RefSeq" id="WP_141641979.1">
    <property type="nucleotide sequence ID" value="NZ_VIFM01000025.1"/>
</dbReference>
<feature type="region of interest" description="Disordered" evidence="1">
    <location>
        <begin position="124"/>
        <end position="200"/>
    </location>
</feature>
<comment type="caution">
    <text evidence="2">The sequence shown here is derived from an EMBL/GenBank/DDBJ whole genome shotgun (WGS) entry which is preliminary data.</text>
</comment>
<feature type="compositionally biased region" description="Low complexity" evidence="1">
    <location>
        <begin position="151"/>
        <end position="183"/>
    </location>
</feature>
<dbReference type="EMBL" id="VIFM01000025">
    <property type="protein sequence ID" value="TQF16330.1"/>
    <property type="molecule type" value="Genomic_DNA"/>
</dbReference>